<dbReference type="InterPro" id="IPR037198">
    <property type="entry name" value="MutL_C_sf"/>
</dbReference>
<gene>
    <name evidence="6" type="primary">MLH3</name>
    <name evidence="6" type="ORF">CcaverHIS019_0406070</name>
</gene>
<dbReference type="KEGG" id="ccac:CcaHIS019_0406070"/>
<evidence type="ECO:0000259" key="5">
    <source>
        <dbReference type="SMART" id="SM01340"/>
    </source>
</evidence>
<dbReference type="Gene3D" id="3.30.230.10">
    <property type="match status" value="1"/>
</dbReference>
<dbReference type="AlphaFoldDB" id="A0AA48QW40"/>
<evidence type="ECO:0000259" key="4">
    <source>
        <dbReference type="SMART" id="SM00853"/>
    </source>
</evidence>
<dbReference type="RefSeq" id="XP_060457052.1">
    <property type="nucleotide sequence ID" value="XM_060600461.1"/>
</dbReference>
<dbReference type="SUPFAM" id="SSF118116">
    <property type="entry name" value="DNA mismatch repair protein MutL"/>
    <property type="match status" value="1"/>
</dbReference>
<dbReference type="Gene3D" id="3.30.1540.20">
    <property type="entry name" value="MutL, C-terminal domain, dimerisation subdomain"/>
    <property type="match status" value="1"/>
</dbReference>
<dbReference type="InterPro" id="IPR014721">
    <property type="entry name" value="Ribsml_uS5_D2-typ_fold_subgr"/>
</dbReference>
<feature type="domain" description="MutL C-terminal dimerisation" evidence="4">
    <location>
        <begin position="506"/>
        <end position="700"/>
    </location>
</feature>
<evidence type="ECO:0000256" key="3">
    <source>
        <dbReference type="SAM" id="MobiDB-lite"/>
    </source>
</evidence>
<evidence type="ECO:0000256" key="1">
    <source>
        <dbReference type="ARBA" id="ARBA00006082"/>
    </source>
</evidence>
<evidence type="ECO:0000256" key="2">
    <source>
        <dbReference type="ARBA" id="ARBA00022763"/>
    </source>
</evidence>
<dbReference type="PANTHER" id="PTHR10073">
    <property type="entry name" value="DNA MISMATCH REPAIR PROTEIN MLH, PMS, MUTL"/>
    <property type="match status" value="1"/>
</dbReference>
<keyword evidence="7" id="KW-1185">Reference proteome</keyword>
<organism evidence="6 7">
    <name type="scientific">Cutaneotrichosporon cavernicola</name>
    <dbReference type="NCBI Taxonomy" id="279322"/>
    <lineage>
        <taxon>Eukaryota</taxon>
        <taxon>Fungi</taxon>
        <taxon>Dikarya</taxon>
        <taxon>Basidiomycota</taxon>
        <taxon>Agaricomycotina</taxon>
        <taxon>Tremellomycetes</taxon>
        <taxon>Trichosporonales</taxon>
        <taxon>Trichosporonaceae</taxon>
        <taxon>Cutaneotrichosporon</taxon>
    </lineage>
</organism>
<reference evidence="6" key="1">
    <citation type="journal article" date="2023" name="BMC Genomics">
        <title>Chromosome-level genome assemblies of Cutaneotrichosporon spp. (Trichosporonales, Basidiomycota) reveal imbalanced evolution between nucleotide sequences and chromosome synteny.</title>
        <authorList>
            <person name="Kobayashi Y."/>
            <person name="Kayamori A."/>
            <person name="Aoki K."/>
            <person name="Shiwa Y."/>
            <person name="Matsutani M."/>
            <person name="Fujita N."/>
            <person name="Sugita T."/>
            <person name="Iwasaki W."/>
            <person name="Tanaka N."/>
            <person name="Takashima M."/>
        </authorList>
    </citation>
    <scope>NUCLEOTIDE SEQUENCE</scope>
    <source>
        <strain evidence="6">HIS019</strain>
    </source>
</reference>
<feature type="region of interest" description="Disordered" evidence="3">
    <location>
        <begin position="366"/>
        <end position="400"/>
    </location>
</feature>
<accession>A0AA48QW40</accession>
<dbReference type="Pfam" id="PF13589">
    <property type="entry name" value="HATPase_c_3"/>
    <property type="match status" value="1"/>
</dbReference>
<name>A0AA48QW40_9TREE</name>
<dbReference type="GO" id="GO:0005524">
    <property type="term" value="F:ATP binding"/>
    <property type="evidence" value="ECO:0007669"/>
    <property type="project" value="InterPro"/>
</dbReference>
<dbReference type="InterPro" id="IPR013507">
    <property type="entry name" value="DNA_mismatch_S5_2-like"/>
</dbReference>
<dbReference type="GO" id="GO:0032300">
    <property type="term" value="C:mismatch repair complex"/>
    <property type="evidence" value="ECO:0007669"/>
    <property type="project" value="InterPro"/>
</dbReference>
<feature type="region of interest" description="Disordered" evidence="3">
    <location>
        <begin position="417"/>
        <end position="449"/>
    </location>
</feature>
<dbReference type="Gene3D" id="3.30.565.10">
    <property type="entry name" value="Histidine kinase-like ATPase, C-terminal domain"/>
    <property type="match status" value="1"/>
</dbReference>
<dbReference type="PANTHER" id="PTHR10073:SF47">
    <property type="entry name" value="DNA MISMATCH REPAIR PROTEIN MLH3"/>
    <property type="match status" value="1"/>
</dbReference>
<sequence length="763" mass="84454">MTDGTRIERLCRPTATRLRSSLVIPSLPQVLTELAHNALDAGATRIECWVNLVPGDESARLEDDGHGIGLEDLGIVGQRYSTSKETEGWSGNGVYGFRGEALASIAALSLMEISSREPDGETYSKIVRNGQTIYLGKARHDLGRAQGTTIFVRDLFHAIPVRRASLAAAPASSLTACRQAIEALVLVAPKVRWTLWEDKLGGMRKALHWGGGKNSTEAFRGIYGHASVERVLKIRVSSGDRRMDGFISLEGAFTKAHQHLYINGYSVASSELRKLIERRFAASQFSALSNNLDDGSAAPTKKRPSPRRLERFPVYVLNISLPSSEVDAAYDARKSTIGYKQQPGRTRAFVIAVIDDFLRKNGFGVPRCGTDSPVPSPSKPLSPRQSGRSSTAIPEEREPNPARRLFLLSYRLGSVTPNALDSPPAGDDTLEPEADKPLDDQDSVPMPETEPFSIEELLKTSGQVITRTRTFEERDDEEPTTYVTSWLPPVPSDMKFTHQSITSATVLPQVDRKFVPCVMLAEDHSKAQPKALVVIDQHAADERVAVEQILDALNEGFARNDILVTELGEGLVRVVLTRQEMAALETPGVREVVRRWGIGLDDTVASKGEYTQVNATCVPKLLDARLGRKNPTELTRLLRLYLPELADHISEIQVLTMVLDRGTRDRAHSWASVQRWMPQEMVELANSKACRGAIMFEDRLDTDQCERLVGQLGAARNPWICAHGRPTLAPLTLIPQYRPPARRPIDWAAWKRKHFEQPRPSAV</sequence>
<dbReference type="InterPro" id="IPR014762">
    <property type="entry name" value="DNA_mismatch_repair_CS"/>
</dbReference>
<dbReference type="GeneID" id="85495657"/>
<dbReference type="InterPro" id="IPR020568">
    <property type="entry name" value="Ribosomal_Su5_D2-typ_SF"/>
</dbReference>
<evidence type="ECO:0000313" key="7">
    <source>
        <dbReference type="Proteomes" id="UP001233271"/>
    </source>
</evidence>
<dbReference type="SMART" id="SM01340">
    <property type="entry name" value="DNA_mis_repair"/>
    <property type="match status" value="1"/>
</dbReference>
<comment type="similarity">
    <text evidence="1">Belongs to the DNA mismatch repair MutL/HexB family.</text>
</comment>
<dbReference type="SUPFAM" id="SSF55874">
    <property type="entry name" value="ATPase domain of HSP90 chaperone/DNA topoisomerase II/histidine kinase"/>
    <property type="match status" value="1"/>
</dbReference>
<dbReference type="GO" id="GO:0061982">
    <property type="term" value="P:meiosis I cell cycle process"/>
    <property type="evidence" value="ECO:0007669"/>
    <property type="project" value="UniProtKB-ARBA"/>
</dbReference>
<dbReference type="GO" id="GO:0140664">
    <property type="term" value="F:ATP-dependent DNA damage sensor activity"/>
    <property type="evidence" value="ECO:0007669"/>
    <property type="project" value="InterPro"/>
</dbReference>
<dbReference type="InterPro" id="IPR042120">
    <property type="entry name" value="MutL_C_dimsub"/>
</dbReference>
<dbReference type="InterPro" id="IPR038973">
    <property type="entry name" value="MutL/Mlh/Pms-like"/>
</dbReference>
<dbReference type="EMBL" id="AP028215">
    <property type="protein sequence ID" value="BEI91787.1"/>
    <property type="molecule type" value="Genomic_DNA"/>
</dbReference>
<dbReference type="Proteomes" id="UP001233271">
    <property type="component" value="Chromosome 4"/>
</dbReference>
<feature type="domain" description="DNA mismatch repair protein S5" evidence="5">
    <location>
        <begin position="219"/>
        <end position="359"/>
    </location>
</feature>
<dbReference type="InterPro" id="IPR014790">
    <property type="entry name" value="MutL_C"/>
</dbReference>
<proteinExistence type="inferred from homology"/>
<dbReference type="PROSITE" id="PS00058">
    <property type="entry name" value="DNA_MISMATCH_REPAIR_1"/>
    <property type="match status" value="1"/>
</dbReference>
<dbReference type="InterPro" id="IPR036890">
    <property type="entry name" value="HATPase_C_sf"/>
</dbReference>
<evidence type="ECO:0000313" key="6">
    <source>
        <dbReference type="EMBL" id="BEI91787.1"/>
    </source>
</evidence>
<dbReference type="GO" id="GO:0006298">
    <property type="term" value="P:mismatch repair"/>
    <property type="evidence" value="ECO:0007669"/>
    <property type="project" value="InterPro"/>
</dbReference>
<dbReference type="SMART" id="SM00853">
    <property type="entry name" value="MutL_C"/>
    <property type="match status" value="1"/>
</dbReference>
<dbReference type="SUPFAM" id="SSF54211">
    <property type="entry name" value="Ribosomal protein S5 domain 2-like"/>
    <property type="match status" value="1"/>
</dbReference>
<protein>
    <recommendedName>
        <fullName evidence="8">MutL C-terminal dimerisation domain-containing protein</fullName>
    </recommendedName>
</protein>
<evidence type="ECO:0008006" key="8">
    <source>
        <dbReference type="Google" id="ProtNLM"/>
    </source>
</evidence>
<keyword evidence="2" id="KW-0227">DNA damage</keyword>
<dbReference type="GO" id="GO:0016887">
    <property type="term" value="F:ATP hydrolysis activity"/>
    <property type="evidence" value="ECO:0007669"/>
    <property type="project" value="InterPro"/>
</dbReference>
<dbReference type="GO" id="GO:0030983">
    <property type="term" value="F:mismatched DNA binding"/>
    <property type="evidence" value="ECO:0007669"/>
    <property type="project" value="InterPro"/>
</dbReference>